<evidence type="ECO:0000256" key="4">
    <source>
        <dbReference type="ARBA" id="ARBA00038211"/>
    </source>
</evidence>
<dbReference type="Pfam" id="PF01633">
    <property type="entry name" value="Choline_kinase"/>
    <property type="match status" value="1"/>
</dbReference>
<dbReference type="Pfam" id="PF00018">
    <property type="entry name" value="SH3_1"/>
    <property type="match status" value="1"/>
</dbReference>
<feature type="coiled-coil region" evidence="6">
    <location>
        <begin position="292"/>
        <end position="381"/>
    </location>
</feature>
<evidence type="ECO:0000313" key="11">
    <source>
        <dbReference type="WBParaSite" id="TCONS_00017010.p1"/>
    </source>
</evidence>
<reference evidence="11" key="1">
    <citation type="submission" date="2024-02" db="UniProtKB">
        <authorList>
            <consortium name="WormBaseParasite"/>
        </authorList>
    </citation>
    <scope>IDENTIFICATION</scope>
</reference>
<dbReference type="CDD" id="cd22249">
    <property type="entry name" value="UDM1_RNF168_RNF169-like"/>
    <property type="match status" value="1"/>
</dbReference>
<dbReference type="Gene3D" id="3.90.1200.10">
    <property type="match status" value="1"/>
</dbReference>
<accession>A0AAF5DQS9</accession>
<feature type="coiled-coil region" evidence="6">
    <location>
        <begin position="444"/>
        <end position="471"/>
    </location>
</feature>
<dbReference type="InterPro" id="IPR001452">
    <property type="entry name" value="SH3_domain"/>
</dbReference>
<keyword evidence="2" id="KW-0443">Lipid metabolism</keyword>
<dbReference type="PANTHER" id="PTHR22603:SF98">
    <property type="entry name" value="CHOLINE KINASE A2"/>
    <property type="match status" value="1"/>
</dbReference>
<dbReference type="GO" id="GO:0004103">
    <property type="term" value="F:choline kinase activity"/>
    <property type="evidence" value="ECO:0007669"/>
    <property type="project" value="TreeGrafter"/>
</dbReference>
<sequence length="1497" mass="172240">HIVFILNYKIFVDMASNFFNEVHDREHAIFFLTTASGGNVISYQDAVQFPLRLGLNLMIIEQAAVLSDFFNGGSVFDWKRFCTFAYLCRAIKQGYILTTPLDLKWRQVPIPNLETIKIQLHSMGMSFGPINKPNVGVYQSSTPTPFDERKSGENWNLSANLKAKYAQRFNQLDSQRKDYLDQNIVTRVLRESNLPNHILAKVWEFCCGSGPISRGRFIAAVFMAEKLAEGYTLPSKLPDELVSVITGMPITYSPTTIQTINHCHGGMTFEEKRMDNLKRSEAVLQPRREALLEQEQAQKALLMRKQEEERLKREQEQQELAKQKLIETLKYEVKELDGKKKDLTRLVERLSEENLNIQHEIEKAEFTLQGIEENTKELSSEFQKDVEIFRNMTQAHTDAKTNFEKCINEIDKFTKNIHLLAQEIAQNSHEMLQLKSRFASNPELVQLEETKNELSQDIEHLKNEIEALKEVATNDEIFEAKAQHLEKENAQKFSTLNSTLMVAAENYMEKYNELNTKGTAKGMINLDRLYDLAKEGKPIIAFPNTTERFDNNILHNDNNFSTSTYPNPFVDSKNEENIDPFANVEKIDNNFEDPFEGNDKNQDNDDFFKNDPFNCSQTTNDNQFNEPWPEIKKSNSLINNIMNDKKNDHDIKEEDADNKNNAFKSSNDDPFNIPDENKEISTNDDTRKDNILYNNTFDNIIDTKTQQNQIEDPFNNMNSSSLSEKFIGTNKGIKCYIAIHDFEAPKDDTEALSFTTNSMCITNQPENGEWVYGVIGDKVGYVPTNYFKLADDFNVDTETIEKVEQIIKNGLNKQHNENLFDVENTTGYINIYSENDNKISTQDNLKESNYCEARMITGWKYEFNGESCFIKQGEILPVIDQLDVQTKILHNGKEILIPKALLSIIDGGSLKKNNSSVMKNSKSSNNVQNNYIKQGIGGTKSLQELQEKIRTDLTFSDTKASRTEEHLARLHSPRSSQNKFDATSKIAIAEYDFEPRSDDELRFKKGEKIIVIDTTDGSWGRGYLVNSADTTPMYFPMNFINCNMANSTNTNQQLYHGKRHDKSLVSDESHLKCMKEILSTMKHDEDPDSVLEFKQKTHQLCARFLGGAWKIASLDEIKIDRVKGGMSNMLFLCYLTECRPKIKSEPDKVLLRVYFNPETESHLVAESVIFTLLSERHLGPMLYGIFSGGRLEEYIPSRPLSTKEIAFSTISNKIAKRLARVHQLDVPIWKEPDYLCDAMERWLTQLLQNDKDNEIILIPKNYDMYVPNNLTYHDIWNEVEKLRLLLQNCKSTVVFCHNDLQEGNILLPKASSGNIRQGSFSNDDMPYNTNQLRAFNPFDPKLVLIDFEYASYNYRGFDFANHFVEYSINYDVDNYPHYIITEEDLPTHQKMKEFFKSYCIEINRNFYENDLEMEAEKMLNETIPFIAISHLFWGIWGLLQVQVSPVGFERRGQEQYLPSVPGIPGYPLEPLVELYPTNPFGPDIPGIPLSPFLPGTP</sequence>
<name>A0AAF5DQS9_STRER</name>
<evidence type="ECO:0000313" key="10">
    <source>
        <dbReference type="Proteomes" id="UP000035681"/>
    </source>
</evidence>
<dbReference type="InterPro" id="IPR011009">
    <property type="entry name" value="Kinase-like_dom_sf"/>
</dbReference>
<dbReference type="Gene3D" id="3.30.200.20">
    <property type="entry name" value="Phosphorylase Kinase, domain 1"/>
    <property type="match status" value="1"/>
</dbReference>
<comment type="similarity">
    <text evidence="4">Belongs to the choline/ethanolamine kinase family.</text>
</comment>
<evidence type="ECO:0000256" key="2">
    <source>
        <dbReference type="ARBA" id="ARBA00023209"/>
    </source>
</evidence>
<dbReference type="SUPFAM" id="SSF47473">
    <property type="entry name" value="EF-hand"/>
    <property type="match status" value="1"/>
</dbReference>
<dbReference type="GO" id="GO:0004305">
    <property type="term" value="F:ethanolamine kinase activity"/>
    <property type="evidence" value="ECO:0007669"/>
    <property type="project" value="TreeGrafter"/>
</dbReference>
<proteinExistence type="inferred from homology"/>
<evidence type="ECO:0000256" key="3">
    <source>
        <dbReference type="ARBA" id="ARBA00023264"/>
    </source>
</evidence>
<keyword evidence="6" id="KW-0175">Coiled coil</keyword>
<evidence type="ECO:0000256" key="7">
    <source>
        <dbReference type="SAM" id="MobiDB-lite"/>
    </source>
</evidence>
<dbReference type="GO" id="GO:0005737">
    <property type="term" value="C:cytoplasm"/>
    <property type="evidence" value="ECO:0007669"/>
    <property type="project" value="TreeGrafter"/>
</dbReference>
<dbReference type="GO" id="GO:0006646">
    <property type="term" value="P:phosphatidylethanolamine biosynthetic process"/>
    <property type="evidence" value="ECO:0007669"/>
    <property type="project" value="TreeGrafter"/>
</dbReference>
<keyword evidence="10" id="KW-1185">Reference proteome</keyword>
<protein>
    <submittedName>
        <fullName evidence="11">SH3 domain-containing protein</fullName>
    </submittedName>
</protein>
<keyword evidence="2" id="KW-0594">Phospholipid biosynthesis</keyword>
<dbReference type="SUPFAM" id="SSF56112">
    <property type="entry name" value="Protein kinase-like (PK-like)"/>
    <property type="match status" value="1"/>
</dbReference>
<dbReference type="SMART" id="SM00027">
    <property type="entry name" value="EH"/>
    <property type="match status" value="1"/>
</dbReference>
<dbReference type="Gene3D" id="2.30.30.40">
    <property type="entry name" value="SH3 Domains"/>
    <property type="match status" value="2"/>
</dbReference>
<dbReference type="CDD" id="cd00174">
    <property type="entry name" value="SH3"/>
    <property type="match status" value="2"/>
</dbReference>
<dbReference type="Proteomes" id="UP000035681">
    <property type="component" value="Unplaced"/>
</dbReference>
<evidence type="ECO:0000256" key="6">
    <source>
        <dbReference type="SAM" id="Coils"/>
    </source>
</evidence>
<keyword evidence="1 5" id="KW-0728">SH3 domain</keyword>
<feature type="domain" description="SH3" evidence="8">
    <location>
        <begin position="731"/>
        <end position="792"/>
    </location>
</feature>
<dbReference type="InterPro" id="IPR011992">
    <property type="entry name" value="EF-hand-dom_pair"/>
</dbReference>
<dbReference type="SMART" id="SM00326">
    <property type="entry name" value="SH3"/>
    <property type="match status" value="2"/>
</dbReference>
<dbReference type="Gene3D" id="1.10.238.10">
    <property type="entry name" value="EF-hand"/>
    <property type="match status" value="1"/>
</dbReference>
<feature type="region of interest" description="Disordered" evidence="7">
    <location>
        <begin position="656"/>
        <end position="683"/>
    </location>
</feature>
<dbReference type="PROSITE" id="PS50031">
    <property type="entry name" value="EH"/>
    <property type="match status" value="1"/>
</dbReference>
<evidence type="ECO:0000256" key="5">
    <source>
        <dbReference type="PROSITE-ProRule" id="PRU00192"/>
    </source>
</evidence>
<dbReference type="InterPro" id="IPR000261">
    <property type="entry name" value="EH_dom"/>
</dbReference>
<keyword evidence="3" id="KW-1208">Phospholipid metabolism</keyword>
<feature type="compositionally biased region" description="Polar residues" evidence="7">
    <location>
        <begin position="659"/>
        <end position="669"/>
    </location>
</feature>
<organism evidence="10 11">
    <name type="scientific">Strongyloides stercoralis</name>
    <name type="common">Threadworm</name>
    <dbReference type="NCBI Taxonomy" id="6248"/>
    <lineage>
        <taxon>Eukaryota</taxon>
        <taxon>Metazoa</taxon>
        <taxon>Ecdysozoa</taxon>
        <taxon>Nematoda</taxon>
        <taxon>Chromadorea</taxon>
        <taxon>Rhabditida</taxon>
        <taxon>Tylenchina</taxon>
        <taxon>Panagrolaimomorpha</taxon>
        <taxon>Strongyloidoidea</taxon>
        <taxon>Strongyloididae</taxon>
        <taxon>Strongyloides</taxon>
    </lineage>
</organism>
<evidence type="ECO:0000256" key="1">
    <source>
        <dbReference type="ARBA" id="ARBA00022443"/>
    </source>
</evidence>
<dbReference type="PANTHER" id="PTHR22603">
    <property type="entry name" value="CHOLINE/ETHANOALAMINE KINASE"/>
    <property type="match status" value="1"/>
</dbReference>
<feature type="domain" description="EH" evidence="9">
    <location>
        <begin position="161"/>
        <end position="223"/>
    </location>
</feature>
<dbReference type="AlphaFoldDB" id="A0AAF5DQS9"/>
<dbReference type="PROSITE" id="PS50002">
    <property type="entry name" value="SH3"/>
    <property type="match status" value="2"/>
</dbReference>
<feature type="domain" description="SH3" evidence="8">
    <location>
        <begin position="982"/>
        <end position="1045"/>
    </location>
</feature>
<dbReference type="Pfam" id="PF12763">
    <property type="entry name" value="EH"/>
    <property type="match status" value="1"/>
</dbReference>
<dbReference type="WBParaSite" id="TCONS_00017010.p1">
    <property type="protein sequence ID" value="TCONS_00017010.p1"/>
    <property type="gene ID" value="XLOC_011080"/>
</dbReference>
<dbReference type="InterPro" id="IPR036028">
    <property type="entry name" value="SH3-like_dom_sf"/>
</dbReference>
<evidence type="ECO:0000259" key="8">
    <source>
        <dbReference type="PROSITE" id="PS50002"/>
    </source>
</evidence>
<dbReference type="SUPFAM" id="SSF50044">
    <property type="entry name" value="SH3-domain"/>
    <property type="match status" value="2"/>
</dbReference>
<evidence type="ECO:0000259" key="9">
    <source>
        <dbReference type="PROSITE" id="PS50031"/>
    </source>
</evidence>
<keyword evidence="2" id="KW-0444">Lipid biosynthesis</keyword>